<dbReference type="GeneID" id="59331231"/>
<dbReference type="InterPro" id="IPR023696">
    <property type="entry name" value="Ureohydrolase_dom_sf"/>
</dbReference>
<dbReference type="InterPro" id="IPR020855">
    <property type="entry name" value="Ureohydrolase_Mn_BS"/>
</dbReference>
<dbReference type="AlphaFoldDB" id="A0A8H6CD43"/>
<dbReference type="PIRSF" id="PIRSF036979">
    <property type="entry name" value="Arginase"/>
    <property type="match status" value="1"/>
</dbReference>
<dbReference type="Gene3D" id="3.40.800.10">
    <property type="entry name" value="Ureohydrolase domain"/>
    <property type="match status" value="2"/>
</dbReference>
<evidence type="ECO:0008006" key="8">
    <source>
        <dbReference type="Google" id="ProtNLM"/>
    </source>
</evidence>
<dbReference type="GO" id="GO:0008783">
    <property type="term" value="F:agmatinase activity"/>
    <property type="evidence" value="ECO:0007669"/>
    <property type="project" value="TreeGrafter"/>
</dbReference>
<dbReference type="GO" id="GO:0033389">
    <property type="term" value="P:putrescine biosynthetic process from arginine, via agmatine"/>
    <property type="evidence" value="ECO:0007669"/>
    <property type="project" value="TreeGrafter"/>
</dbReference>
<dbReference type="EMBL" id="JACCJB010000015">
    <property type="protein sequence ID" value="KAF6221138.1"/>
    <property type="molecule type" value="Genomic_DNA"/>
</dbReference>
<proteinExistence type="inferred from homology"/>
<protein>
    <recommendedName>
        <fullName evidence="8">Agmatinase</fullName>
    </recommendedName>
</protein>
<feature type="chain" id="PRO_5034643836" description="Agmatinase" evidence="5">
    <location>
        <begin position="21"/>
        <end position="308"/>
    </location>
</feature>
<dbReference type="PROSITE" id="PS01053">
    <property type="entry name" value="ARGINASE_1"/>
    <property type="match status" value="1"/>
</dbReference>
<keyword evidence="7" id="KW-1185">Reference proteome</keyword>
<evidence type="ECO:0000256" key="3">
    <source>
        <dbReference type="PROSITE-ProRule" id="PRU00742"/>
    </source>
</evidence>
<keyword evidence="2 4" id="KW-0378">Hydrolase</keyword>
<comment type="similarity">
    <text evidence="3 4">Belongs to the arginase family.</text>
</comment>
<keyword evidence="1" id="KW-0479">Metal-binding</keyword>
<dbReference type="SUPFAM" id="SSF52768">
    <property type="entry name" value="Arginase/deacetylase"/>
    <property type="match status" value="1"/>
</dbReference>
<dbReference type="PANTHER" id="PTHR11358:SF28">
    <property type="entry name" value="HYPOTHETICAL ARGINASE FAMILY PROTEIN (EUROFUNG)"/>
    <property type="match status" value="1"/>
</dbReference>
<evidence type="ECO:0000256" key="1">
    <source>
        <dbReference type="ARBA" id="ARBA00022723"/>
    </source>
</evidence>
<organism evidence="6 7">
    <name type="scientific">Letharia lupina</name>
    <dbReference type="NCBI Taxonomy" id="560253"/>
    <lineage>
        <taxon>Eukaryota</taxon>
        <taxon>Fungi</taxon>
        <taxon>Dikarya</taxon>
        <taxon>Ascomycota</taxon>
        <taxon>Pezizomycotina</taxon>
        <taxon>Lecanoromycetes</taxon>
        <taxon>OSLEUM clade</taxon>
        <taxon>Lecanoromycetidae</taxon>
        <taxon>Lecanorales</taxon>
        <taxon>Lecanorineae</taxon>
        <taxon>Parmeliaceae</taxon>
        <taxon>Letharia</taxon>
    </lineage>
</organism>
<evidence type="ECO:0000256" key="4">
    <source>
        <dbReference type="RuleBase" id="RU003684"/>
    </source>
</evidence>
<sequence length="308" mass="33869">MFGAVFLHATFLLLPFSVDTRDINFPTVSGIKRLQQPLTNDDDVDIATGSDFSGLMTFANLPYANCFRDSDVDAYDIAIMGAPFDTVSTPYLILLMIRRQQRNQRQNSYKSWAEILDCGDAPITFLDNTIALKQLDKAHKEEIIHTWDPNVLGGGTFLHIAYEEGLIQNSSIHAGIRAPLIRRKGDIRNDLRCGFDTIKARDIDRIGVDGVIKRLRERVGNTKVYISVDIDVLDPAFAPATGTAEVGGWTTRELLSILDGLEGTNVVGADVVEVAPIYDNPGETTVLAAAEIVHSLLTLMVQKPVKAP</sequence>
<dbReference type="PANTHER" id="PTHR11358">
    <property type="entry name" value="ARGINASE/AGMATINASE"/>
    <property type="match status" value="1"/>
</dbReference>
<evidence type="ECO:0000313" key="7">
    <source>
        <dbReference type="Proteomes" id="UP000593566"/>
    </source>
</evidence>
<evidence type="ECO:0000256" key="2">
    <source>
        <dbReference type="ARBA" id="ARBA00022801"/>
    </source>
</evidence>
<dbReference type="GO" id="GO:0046872">
    <property type="term" value="F:metal ion binding"/>
    <property type="evidence" value="ECO:0007669"/>
    <property type="project" value="UniProtKB-KW"/>
</dbReference>
<reference evidence="6 7" key="1">
    <citation type="journal article" date="2020" name="Genomics">
        <title>Complete, high-quality genomes from long-read metagenomic sequencing of two wolf lichen thalli reveals enigmatic genome architecture.</title>
        <authorList>
            <person name="McKenzie S.K."/>
            <person name="Walston R.F."/>
            <person name="Allen J.L."/>
        </authorList>
    </citation>
    <scope>NUCLEOTIDE SEQUENCE [LARGE SCALE GENOMIC DNA]</scope>
    <source>
        <strain evidence="6">WasteWater1</strain>
    </source>
</reference>
<evidence type="ECO:0000256" key="5">
    <source>
        <dbReference type="SAM" id="SignalP"/>
    </source>
</evidence>
<dbReference type="PROSITE" id="PS51409">
    <property type="entry name" value="ARGINASE_2"/>
    <property type="match status" value="1"/>
</dbReference>
<comment type="caution">
    <text evidence="6">The sequence shown here is derived from an EMBL/GenBank/DDBJ whole genome shotgun (WGS) entry which is preliminary data.</text>
</comment>
<evidence type="ECO:0000313" key="6">
    <source>
        <dbReference type="EMBL" id="KAF6221138.1"/>
    </source>
</evidence>
<dbReference type="RefSeq" id="XP_037150573.1">
    <property type="nucleotide sequence ID" value="XM_037293744.1"/>
</dbReference>
<name>A0A8H6CD43_9LECA</name>
<dbReference type="Pfam" id="PF00491">
    <property type="entry name" value="Arginase"/>
    <property type="match status" value="1"/>
</dbReference>
<feature type="signal peptide" evidence="5">
    <location>
        <begin position="1"/>
        <end position="20"/>
    </location>
</feature>
<accession>A0A8H6CD43</accession>
<dbReference type="Proteomes" id="UP000593566">
    <property type="component" value="Unassembled WGS sequence"/>
</dbReference>
<dbReference type="InterPro" id="IPR006035">
    <property type="entry name" value="Ureohydrolase"/>
</dbReference>
<gene>
    <name evidence="6" type="ORF">HO133_002819</name>
</gene>
<keyword evidence="5" id="KW-0732">Signal</keyword>